<feature type="domain" description="CCHC-type" evidence="2">
    <location>
        <begin position="238"/>
        <end position="254"/>
    </location>
</feature>
<evidence type="ECO:0000259" key="2">
    <source>
        <dbReference type="SMART" id="SM00343"/>
    </source>
</evidence>
<feature type="compositionally biased region" description="Low complexity" evidence="1">
    <location>
        <begin position="814"/>
        <end position="834"/>
    </location>
</feature>
<feature type="compositionally biased region" description="Polar residues" evidence="1">
    <location>
        <begin position="298"/>
        <end position="309"/>
    </location>
</feature>
<feature type="region of interest" description="Disordered" evidence="1">
    <location>
        <begin position="680"/>
        <end position="699"/>
    </location>
</feature>
<feature type="region of interest" description="Disordered" evidence="1">
    <location>
        <begin position="813"/>
        <end position="836"/>
    </location>
</feature>
<feature type="compositionally biased region" description="Low complexity" evidence="1">
    <location>
        <begin position="769"/>
        <end position="798"/>
    </location>
</feature>
<feature type="compositionally biased region" description="Low complexity" evidence="1">
    <location>
        <begin position="46"/>
        <end position="60"/>
    </location>
</feature>
<dbReference type="SMART" id="SM00343">
    <property type="entry name" value="ZnF_C2HC"/>
    <property type="match status" value="2"/>
</dbReference>
<feature type="region of interest" description="Disordered" evidence="1">
    <location>
        <begin position="710"/>
        <end position="730"/>
    </location>
</feature>
<organism evidence="3 4">
    <name type="scientific">Setaria viridis</name>
    <name type="common">Green bristlegrass</name>
    <name type="synonym">Setaria italica subsp. viridis</name>
    <dbReference type="NCBI Taxonomy" id="4556"/>
    <lineage>
        <taxon>Eukaryota</taxon>
        <taxon>Viridiplantae</taxon>
        <taxon>Streptophyta</taxon>
        <taxon>Embryophyta</taxon>
        <taxon>Tracheophyta</taxon>
        <taxon>Spermatophyta</taxon>
        <taxon>Magnoliopsida</taxon>
        <taxon>Liliopsida</taxon>
        <taxon>Poales</taxon>
        <taxon>Poaceae</taxon>
        <taxon>PACMAD clade</taxon>
        <taxon>Panicoideae</taxon>
        <taxon>Panicodae</taxon>
        <taxon>Paniceae</taxon>
        <taxon>Cenchrinae</taxon>
        <taxon>Setaria</taxon>
    </lineage>
</organism>
<dbReference type="PANTHER" id="PTHR33087:SF31">
    <property type="entry name" value="OS06G0482850 PROTEIN"/>
    <property type="match status" value="1"/>
</dbReference>
<dbReference type="InterPro" id="IPR001878">
    <property type="entry name" value="Znf_CCHC"/>
</dbReference>
<dbReference type="PANTHER" id="PTHR33087">
    <property type="entry name" value="OS07G0539200 PROTEIN"/>
    <property type="match status" value="1"/>
</dbReference>
<evidence type="ECO:0000256" key="1">
    <source>
        <dbReference type="SAM" id="MobiDB-lite"/>
    </source>
</evidence>
<feature type="region of interest" description="Disordered" evidence="1">
    <location>
        <begin position="258"/>
        <end position="326"/>
    </location>
</feature>
<sequence length="858" mass="93248">MTEQLTDELKRPKRWLSLSPGPHDHPSPVATPAPANTTHGPSSHRSPPSALSPDAAPFFPGGTSGGRGKEVRWLDEDYDAASFCASPPRPSYRDVLLCSPPSPKQTPADALPLATSPRAPRRRCVTALDQRTRCAMAAAARRPWSTVCLSGGHRAPPPTALSDYAPSLFRTPLADDWRRMAGLWRRVDGPGRGAGVVSVLPSDRRRQRHRHHGLEFSGRCLNCLSYKHIVAQCRLPTRCFRCRGFWHLARDCKRPRSRVSSVSSSRPCGDRTVRQQQERQEVNPPRPPRGEGPSGSRTNIGRGTGSLSVSYLDDEAPPGHPVNRPAEEACFISRDADMDAEEGRLRLALLATAPGGPPDVPLDGLRRAIAELPEVADDNFAIRRFWLENFVVNFATQRARDAAMRAGSVPAGGVRLFFWPWKRLVRAETRTLLFRVSIELEGVPAHAWSMRTARKILSSSYWIERVEPATEERSDLTKMRVMAWTDDPCRIPRKSKHFIAEHEPRVVYDDPDMQRIFGNLAPYLRQKKTLSYDVIIHLRNVADFRSRSPSPSLGPSPPSSDGDSGHDGNPDRGYGESRGQGPRLHGYFTQEGVVDGDSPPAGETSSGRLRRRNTLPPPPVQAELPPRAPTAIPTSEPGVDQAHFQVQVPISPLSVRTSPAAMSAVAPPVLTPATAIATGQTRRPFPTTPRGAANPGSLPCRQDVALTRMRPRQQQSNEHTVDGPGGATEPVTLHFGEDNQHGSWTAVARRSLSVALQNSAPRHEPRCVASNTTTTPAPSQSPVTTSTPAASTDSATTRAKTEAFLSTVRLALQTPLARRPTPKPAAAVAAPTPRRSTRLAAQPLNTTIASQAGGGASA</sequence>
<feature type="compositionally biased region" description="Low complexity" evidence="1">
    <location>
        <begin position="258"/>
        <end position="267"/>
    </location>
</feature>
<protein>
    <recommendedName>
        <fullName evidence="2">CCHC-type domain-containing protein</fullName>
    </recommendedName>
</protein>
<dbReference type="InterPro" id="IPR053253">
    <property type="entry name" value="Sex_diff_modulator"/>
</dbReference>
<dbReference type="EMBL" id="CM016559">
    <property type="protein sequence ID" value="TKW01653.1"/>
    <property type="molecule type" value="Genomic_DNA"/>
</dbReference>
<dbReference type="InterPro" id="IPR036875">
    <property type="entry name" value="Znf_CCHC_sf"/>
</dbReference>
<keyword evidence="4" id="KW-1185">Reference proteome</keyword>
<feature type="compositionally biased region" description="Basic and acidic residues" evidence="1">
    <location>
        <begin position="563"/>
        <end position="575"/>
    </location>
</feature>
<dbReference type="Proteomes" id="UP000298652">
    <property type="component" value="Chromosome 8"/>
</dbReference>
<dbReference type="GO" id="GO:0003676">
    <property type="term" value="F:nucleic acid binding"/>
    <property type="evidence" value="ECO:0007669"/>
    <property type="project" value="InterPro"/>
</dbReference>
<feature type="compositionally biased region" description="Basic and acidic residues" evidence="1">
    <location>
        <begin position="268"/>
        <end position="281"/>
    </location>
</feature>
<dbReference type="SUPFAM" id="SSF57756">
    <property type="entry name" value="Retrovirus zinc finger-like domains"/>
    <property type="match status" value="1"/>
</dbReference>
<feature type="compositionally biased region" description="Polar residues" evidence="1">
    <location>
        <begin position="34"/>
        <end position="45"/>
    </location>
</feature>
<dbReference type="GO" id="GO:0008270">
    <property type="term" value="F:zinc ion binding"/>
    <property type="evidence" value="ECO:0007669"/>
    <property type="project" value="InterPro"/>
</dbReference>
<name>A0A4U6TKZ9_SETVI</name>
<reference evidence="3" key="1">
    <citation type="submission" date="2019-03" db="EMBL/GenBank/DDBJ databases">
        <title>WGS assembly of Setaria viridis.</title>
        <authorList>
            <person name="Huang P."/>
            <person name="Jenkins J."/>
            <person name="Grimwood J."/>
            <person name="Barry K."/>
            <person name="Healey A."/>
            <person name="Mamidi S."/>
            <person name="Sreedasyam A."/>
            <person name="Shu S."/>
            <person name="Feldman M."/>
            <person name="Wu J."/>
            <person name="Yu Y."/>
            <person name="Chen C."/>
            <person name="Johnson J."/>
            <person name="Rokhsar D."/>
            <person name="Baxter I."/>
            <person name="Schmutz J."/>
            <person name="Brutnell T."/>
            <person name="Kellogg E."/>
        </authorList>
    </citation>
    <scope>NUCLEOTIDE SEQUENCE [LARGE SCALE GENOMIC DNA]</scope>
</reference>
<feature type="region of interest" description="Disordered" evidence="1">
    <location>
        <begin position="545"/>
        <end position="635"/>
    </location>
</feature>
<dbReference type="AlphaFoldDB" id="A0A4U6TKZ9"/>
<evidence type="ECO:0000313" key="3">
    <source>
        <dbReference type="EMBL" id="TKW01653.1"/>
    </source>
</evidence>
<gene>
    <name evidence="3" type="ORF">SEVIR_8G194600v2</name>
</gene>
<dbReference type="Gramene" id="TKW01653">
    <property type="protein sequence ID" value="TKW01653"/>
    <property type="gene ID" value="SEVIR_8G194600v2"/>
</dbReference>
<feature type="domain" description="CCHC-type" evidence="2">
    <location>
        <begin position="219"/>
        <end position="235"/>
    </location>
</feature>
<feature type="region of interest" description="Disordered" evidence="1">
    <location>
        <begin position="1"/>
        <end position="68"/>
    </location>
</feature>
<evidence type="ECO:0000313" key="4">
    <source>
        <dbReference type="Proteomes" id="UP000298652"/>
    </source>
</evidence>
<accession>A0A4U6TKZ9</accession>
<proteinExistence type="predicted"/>
<dbReference type="Gene3D" id="4.10.60.10">
    <property type="entry name" value="Zinc finger, CCHC-type"/>
    <property type="match status" value="1"/>
</dbReference>
<feature type="region of interest" description="Disordered" evidence="1">
    <location>
        <begin position="757"/>
        <end position="798"/>
    </location>
</feature>